<dbReference type="EMBL" id="KE125205">
    <property type="protein sequence ID" value="EPB70295.1"/>
    <property type="molecule type" value="Genomic_DNA"/>
</dbReference>
<reference evidence="2 3" key="1">
    <citation type="submission" date="2013-05" db="EMBL/GenBank/DDBJ databases">
        <title>Draft genome of the parasitic nematode Anyclostoma ceylanicum.</title>
        <authorList>
            <person name="Mitreva M."/>
        </authorList>
    </citation>
    <scope>NUCLEOTIDE SEQUENCE [LARGE SCALE GENOMIC DNA]</scope>
</reference>
<protein>
    <submittedName>
        <fullName evidence="2">Uncharacterized protein</fullName>
    </submittedName>
</protein>
<feature type="region of interest" description="Disordered" evidence="1">
    <location>
        <begin position="1"/>
        <end position="20"/>
    </location>
</feature>
<evidence type="ECO:0000256" key="1">
    <source>
        <dbReference type="SAM" id="MobiDB-lite"/>
    </source>
</evidence>
<dbReference type="Proteomes" id="UP000054495">
    <property type="component" value="Unassembled WGS sequence"/>
</dbReference>
<organism evidence="2 3">
    <name type="scientific">Ancylostoma ceylanicum</name>
    <dbReference type="NCBI Taxonomy" id="53326"/>
    <lineage>
        <taxon>Eukaryota</taxon>
        <taxon>Metazoa</taxon>
        <taxon>Ecdysozoa</taxon>
        <taxon>Nematoda</taxon>
        <taxon>Chromadorea</taxon>
        <taxon>Rhabditida</taxon>
        <taxon>Rhabditina</taxon>
        <taxon>Rhabditomorpha</taxon>
        <taxon>Strongyloidea</taxon>
        <taxon>Ancylostomatidae</taxon>
        <taxon>Ancylostomatinae</taxon>
        <taxon>Ancylostoma</taxon>
    </lineage>
</organism>
<gene>
    <name evidence="2" type="ORF">ANCCEY_10617</name>
</gene>
<keyword evidence="3" id="KW-1185">Reference proteome</keyword>
<accession>A0A0D6LE02</accession>
<name>A0A0D6LE02_9BILA</name>
<evidence type="ECO:0000313" key="2">
    <source>
        <dbReference type="EMBL" id="EPB70295.1"/>
    </source>
</evidence>
<dbReference type="AlphaFoldDB" id="A0A0D6LE02"/>
<sequence>MVQESSPEMARSESQPIIIQQTPAYQPARPRLFVQAPPPVASVPAVVPAPAVVAVPQLMAGPPQFVAGPPPVAAPPVPIAGPPPLPVQVPPPPPPPPMPQQYNAMPPPPPPPPPPCTMLLQHLPLLTTKCKLISQKHISATLPTRRNYDCREKQL</sequence>
<proteinExistence type="predicted"/>
<feature type="region of interest" description="Disordered" evidence="1">
    <location>
        <begin position="88"/>
        <end position="116"/>
    </location>
</feature>
<evidence type="ECO:0000313" key="3">
    <source>
        <dbReference type="Proteomes" id="UP000054495"/>
    </source>
</evidence>